<feature type="compositionally biased region" description="Low complexity" evidence="1">
    <location>
        <begin position="1"/>
        <end position="22"/>
    </location>
</feature>
<name>A0A9D3ZW10_9ROSI</name>
<proteinExistence type="predicted"/>
<evidence type="ECO:0000256" key="1">
    <source>
        <dbReference type="SAM" id="MobiDB-lite"/>
    </source>
</evidence>
<accession>A0A9D3ZW10</accession>
<evidence type="ECO:0000313" key="2">
    <source>
        <dbReference type="EMBL" id="KAH1072930.1"/>
    </source>
</evidence>
<comment type="caution">
    <text evidence="2">The sequence shown here is derived from an EMBL/GenBank/DDBJ whole genome shotgun (WGS) entry which is preliminary data.</text>
</comment>
<reference evidence="2 3" key="1">
    <citation type="journal article" date="2021" name="Plant Biotechnol. J.">
        <title>Multi-omics assisted identification of the key and species-specific regulatory components of drought-tolerant mechanisms in Gossypium stocksii.</title>
        <authorList>
            <person name="Yu D."/>
            <person name="Ke L."/>
            <person name="Zhang D."/>
            <person name="Wu Y."/>
            <person name="Sun Y."/>
            <person name="Mei J."/>
            <person name="Sun J."/>
            <person name="Sun Y."/>
        </authorList>
    </citation>
    <scope>NUCLEOTIDE SEQUENCE [LARGE SCALE GENOMIC DNA]</scope>
    <source>
        <strain evidence="3">cv. E1</strain>
        <tissue evidence="2">Leaf</tissue>
    </source>
</reference>
<dbReference type="Proteomes" id="UP000828251">
    <property type="component" value="Unassembled WGS sequence"/>
</dbReference>
<dbReference type="EMBL" id="JAIQCV010000008">
    <property type="protein sequence ID" value="KAH1072930.1"/>
    <property type="molecule type" value="Genomic_DNA"/>
</dbReference>
<feature type="compositionally biased region" description="Basic and acidic residues" evidence="1">
    <location>
        <begin position="62"/>
        <end position="71"/>
    </location>
</feature>
<organism evidence="2 3">
    <name type="scientific">Gossypium stocksii</name>
    <dbReference type="NCBI Taxonomy" id="47602"/>
    <lineage>
        <taxon>Eukaryota</taxon>
        <taxon>Viridiplantae</taxon>
        <taxon>Streptophyta</taxon>
        <taxon>Embryophyta</taxon>
        <taxon>Tracheophyta</taxon>
        <taxon>Spermatophyta</taxon>
        <taxon>Magnoliopsida</taxon>
        <taxon>eudicotyledons</taxon>
        <taxon>Gunneridae</taxon>
        <taxon>Pentapetalae</taxon>
        <taxon>rosids</taxon>
        <taxon>malvids</taxon>
        <taxon>Malvales</taxon>
        <taxon>Malvaceae</taxon>
        <taxon>Malvoideae</taxon>
        <taxon>Gossypium</taxon>
    </lineage>
</organism>
<gene>
    <name evidence="2" type="ORF">J1N35_025258</name>
</gene>
<protein>
    <submittedName>
        <fullName evidence="2">Uncharacterized protein</fullName>
    </submittedName>
</protein>
<feature type="compositionally biased region" description="Acidic residues" evidence="1">
    <location>
        <begin position="23"/>
        <end position="34"/>
    </location>
</feature>
<evidence type="ECO:0000313" key="3">
    <source>
        <dbReference type="Proteomes" id="UP000828251"/>
    </source>
</evidence>
<sequence length="89" mass="9598">MARNGNDLGLNDNPNGFGLNDNLNEEEGVSDVEPVETNPANEENAPIASEEEPEKTESVSIETDREDKKEVNPSVAPLMDSSAAFPLNQ</sequence>
<dbReference type="AlphaFoldDB" id="A0A9D3ZW10"/>
<keyword evidence="3" id="KW-1185">Reference proteome</keyword>
<feature type="region of interest" description="Disordered" evidence="1">
    <location>
        <begin position="1"/>
        <end position="89"/>
    </location>
</feature>